<dbReference type="EMBL" id="BSXT01002985">
    <property type="protein sequence ID" value="GMF51958.1"/>
    <property type="molecule type" value="Genomic_DNA"/>
</dbReference>
<sequence>MVRVPGFSADSHGFHRESTKEDVKIKTDITEPRNELATEEESPSTTWQTPESIDLQCAERSSDDENEEGSAMGLEEKPRPPPQVLSGTPADRDSHRDPPDEDPTVKTEGSSFNKTPPAAHSTSKKKKLKTARRKLKAPGSKPETSNSPQTWKVINWSPRSITRVSTDSCTRNQS</sequence>
<reference evidence="2" key="1">
    <citation type="submission" date="2023-04" db="EMBL/GenBank/DDBJ databases">
        <title>Phytophthora fragariaefolia NBRC 109709.</title>
        <authorList>
            <person name="Ichikawa N."/>
            <person name="Sato H."/>
            <person name="Tonouchi N."/>
        </authorList>
    </citation>
    <scope>NUCLEOTIDE SEQUENCE</scope>
    <source>
        <strain evidence="2">NBRC 109709</strain>
    </source>
</reference>
<evidence type="ECO:0000313" key="2">
    <source>
        <dbReference type="EMBL" id="GMF51958.1"/>
    </source>
</evidence>
<accession>A0A9W6Y3M8</accession>
<evidence type="ECO:0000256" key="1">
    <source>
        <dbReference type="SAM" id="MobiDB-lite"/>
    </source>
</evidence>
<comment type="caution">
    <text evidence="2">The sequence shown here is derived from an EMBL/GenBank/DDBJ whole genome shotgun (WGS) entry which is preliminary data.</text>
</comment>
<organism evidence="2 3">
    <name type="scientific">Phytophthora fragariaefolia</name>
    <dbReference type="NCBI Taxonomy" id="1490495"/>
    <lineage>
        <taxon>Eukaryota</taxon>
        <taxon>Sar</taxon>
        <taxon>Stramenopiles</taxon>
        <taxon>Oomycota</taxon>
        <taxon>Peronosporomycetes</taxon>
        <taxon>Peronosporales</taxon>
        <taxon>Peronosporaceae</taxon>
        <taxon>Phytophthora</taxon>
    </lineage>
</organism>
<dbReference type="Proteomes" id="UP001165121">
    <property type="component" value="Unassembled WGS sequence"/>
</dbReference>
<feature type="compositionally biased region" description="Basic and acidic residues" evidence="1">
    <location>
        <begin position="12"/>
        <end position="36"/>
    </location>
</feature>
<proteinExistence type="predicted"/>
<keyword evidence="3" id="KW-1185">Reference proteome</keyword>
<dbReference type="AlphaFoldDB" id="A0A9W6Y3M8"/>
<feature type="region of interest" description="Disordered" evidence="1">
    <location>
        <begin position="1"/>
        <end position="174"/>
    </location>
</feature>
<evidence type="ECO:0000313" key="3">
    <source>
        <dbReference type="Proteomes" id="UP001165121"/>
    </source>
</evidence>
<protein>
    <submittedName>
        <fullName evidence="2">Unnamed protein product</fullName>
    </submittedName>
</protein>
<feature type="compositionally biased region" description="Basic residues" evidence="1">
    <location>
        <begin position="122"/>
        <end position="136"/>
    </location>
</feature>
<feature type="compositionally biased region" description="Polar residues" evidence="1">
    <location>
        <begin position="142"/>
        <end position="174"/>
    </location>
</feature>
<name>A0A9W6Y3M8_9STRA</name>
<gene>
    <name evidence="2" type="ORF">Pfra01_002118600</name>
</gene>